<dbReference type="Proteomes" id="UP001054837">
    <property type="component" value="Unassembled WGS sequence"/>
</dbReference>
<feature type="compositionally biased region" description="Polar residues" evidence="1">
    <location>
        <begin position="1"/>
        <end position="20"/>
    </location>
</feature>
<gene>
    <name evidence="2" type="ORF">CDAR_10071</name>
</gene>
<dbReference type="AlphaFoldDB" id="A0AAV4MDH0"/>
<feature type="region of interest" description="Disordered" evidence="1">
    <location>
        <begin position="1"/>
        <end position="24"/>
    </location>
</feature>
<dbReference type="EMBL" id="BPLQ01000309">
    <property type="protein sequence ID" value="GIX69885.1"/>
    <property type="molecule type" value="Genomic_DNA"/>
</dbReference>
<comment type="caution">
    <text evidence="2">The sequence shown here is derived from an EMBL/GenBank/DDBJ whole genome shotgun (WGS) entry which is preliminary data.</text>
</comment>
<keyword evidence="3" id="KW-1185">Reference proteome</keyword>
<reference evidence="2 3" key="1">
    <citation type="submission" date="2021-06" db="EMBL/GenBank/DDBJ databases">
        <title>Caerostris darwini draft genome.</title>
        <authorList>
            <person name="Kono N."/>
            <person name="Arakawa K."/>
        </authorList>
    </citation>
    <scope>NUCLEOTIDE SEQUENCE [LARGE SCALE GENOMIC DNA]</scope>
</reference>
<evidence type="ECO:0000313" key="3">
    <source>
        <dbReference type="Proteomes" id="UP001054837"/>
    </source>
</evidence>
<protein>
    <submittedName>
        <fullName evidence="2">Uncharacterized protein</fullName>
    </submittedName>
</protein>
<accession>A0AAV4MDH0</accession>
<name>A0AAV4MDH0_9ARAC</name>
<evidence type="ECO:0000313" key="2">
    <source>
        <dbReference type="EMBL" id="GIX69885.1"/>
    </source>
</evidence>
<sequence length="103" mass="11357">MEDLSSHLNHCSRQTKSPFLNSRPGFISHRGHLSEIERNFGTHKRDGIRNLVTDSFLTAAGPGGHREEINSAQSNKVLVYFVLLTIPLNGGPSIIQEVGCECN</sequence>
<organism evidence="2 3">
    <name type="scientific">Caerostris darwini</name>
    <dbReference type="NCBI Taxonomy" id="1538125"/>
    <lineage>
        <taxon>Eukaryota</taxon>
        <taxon>Metazoa</taxon>
        <taxon>Ecdysozoa</taxon>
        <taxon>Arthropoda</taxon>
        <taxon>Chelicerata</taxon>
        <taxon>Arachnida</taxon>
        <taxon>Araneae</taxon>
        <taxon>Araneomorphae</taxon>
        <taxon>Entelegynae</taxon>
        <taxon>Araneoidea</taxon>
        <taxon>Araneidae</taxon>
        <taxon>Caerostris</taxon>
    </lineage>
</organism>
<proteinExistence type="predicted"/>
<evidence type="ECO:0000256" key="1">
    <source>
        <dbReference type="SAM" id="MobiDB-lite"/>
    </source>
</evidence>